<organism evidence="2 3">
    <name type="scientific">Colletotrichum sojae</name>
    <dbReference type="NCBI Taxonomy" id="2175907"/>
    <lineage>
        <taxon>Eukaryota</taxon>
        <taxon>Fungi</taxon>
        <taxon>Dikarya</taxon>
        <taxon>Ascomycota</taxon>
        <taxon>Pezizomycotina</taxon>
        <taxon>Sordariomycetes</taxon>
        <taxon>Hypocreomycetidae</taxon>
        <taxon>Glomerellales</taxon>
        <taxon>Glomerellaceae</taxon>
        <taxon>Colletotrichum</taxon>
        <taxon>Colletotrichum orchidearum species complex</taxon>
    </lineage>
</organism>
<accession>A0A8H6J0G7</accession>
<evidence type="ECO:0000256" key="1">
    <source>
        <dbReference type="SAM" id="MobiDB-lite"/>
    </source>
</evidence>
<proteinExistence type="predicted"/>
<evidence type="ECO:0000313" key="2">
    <source>
        <dbReference type="EMBL" id="KAF6804058.1"/>
    </source>
</evidence>
<feature type="region of interest" description="Disordered" evidence="1">
    <location>
        <begin position="74"/>
        <end position="106"/>
    </location>
</feature>
<feature type="compositionally biased region" description="Basic and acidic residues" evidence="1">
    <location>
        <begin position="1"/>
        <end position="20"/>
    </location>
</feature>
<keyword evidence="3" id="KW-1185">Reference proteome</keyword>
<gene>
    <name evidence="2" type="ORF">CSOJ01_10446</name>
</gene>
<evidence type="ECO:0000313" key="3">
    <source>
        <dbReference type="Proteomes" id="UP000652219"/>
    </source>
</evidence>
<dbReference type="EMBL" id="WIGN01000219">
    <property type="protein sequence ID" value="KAF6804058.1"/>
    <property type="molecule type" value="Genomic_DNA"/>
</dbReference>
<feature type="region of interest" description="Disordered" evidence="1">
    <location>
        <begin position="1"/>
        <end position="28"/>
    </location>
</feature>
<reference evidence="2 3" key="1">
    <citation type="journal article" date="2020" name="Phytopathology">
        <title>Genome Sequence Resources of Colletotrichum truncatum, C. plurivorum, C. musicola, and C. sojae: Four Species Pathogenic to Soybean (Glycine max).</title>
        <authorList>
            <person name="Rogerio F."/>
            <person name="Boufleur T.R."/>
            <person name="Ciampi-Guillardi M."/>
            <person name="Sukno S.A."/>
            <person name="Thon M.R."/>
            <person name="Massola Junior N.S."/>
            <person name="Baroncelli R."/>
        </authorList>
    </citation>
    <scope>NUCLEOTIDE SEQUENCE [LARGE SCALE GENOMIC DNA]</scope>
    <source>
        <strain evidence="2 3">LFN0009</strain>
    </source>
</reference>
<protein>
    <submittedName>
        <fullName evidence="2">Uncharacterized protein</fullName>
    </submittedName>
</protein>
<dbReference type="Proteomes" id="UP000652219">
    <property type="component" value="Unassembled WGS sequence"/>
</dbReference>
<name>A0A8H6J0G7_9PEZI</name>
<dbReference type="AlphaFoldDB" id="A0A8H6J0G7"/>
<comment type="caution">
    <text evidence="2">The sequence shown here is derived from an EMBL/GenBank/DDBJ whole genome shotgun (WGS) entry which is preliminary data.</text>
</comment>
<sequence>MPGHPNKEQRTPPIGDEERQPFGPCTRRCTRLPPRRQCLMPLSQSNASTIVTDGRQVFAGSVVLGGGTELAHLQSAPGEQRLPRSATLPASGLGFHGLPSDTTPKSFGKVHSLEGNLGKGRKKNHSLVVAMPENSLSRRMFLVLPPPSLASLAPLRLATPALVPSRIAQLASPEFQTSV</sequence>